<dbReference type="InterPro" id="IPR041362">
    <property type="entry name" value="TIG2_plexin"/>
</dbReference>
<dbReference type="Gene3D" id="2.130.10.10">
    <property type="entry name" value="YVTN repeat-like/Quinoprotein amine dehydrogenase"/>
    <property type="match status" value="1"/>
</dbReference>
<sequence>MIFKVFSIVLLFNAIYSKTTTASIETLKHFEDAENEKFIHLIVNGYNGRVYVGAVNKIYQLSDQLALEAVVEMGPLDDSPECPVSSNCAQIAKTKTDYWNKALVIDYSSSRLISCGSLFQGACSVHKLNNITSYETARNEAVVANNPTGSTVAYIAPGPSDLSRMHVLYVGVSYTGHGPYRSEVPAVSSRSLDPKNMFSIAEKQVTTGTQLMVNSLARDRFPINYVYGFASQGFSYFITIQSESTEKPKPFISKLIRVCQNDESYYSYTEVPLICQTPGEINYNLAQAAFVGKVGSELAASLGVTTEDEVLFVVFAKSKNENDEYNEPSNSSALCIYALSAIRKMFTQNIQHCFNGVGNLGLDFIIPNQRCIPTRLQIDDDFCGIDVNTPLGGSIPIETTPVLTYSNVLLTSVATTVVHSYTIAFLGTNTGNLKKVVIESNTSAHEYNETLIDDGKSVNADMFFNPQNENYLYVMTKKRVTLVKVHECQLYRTFNECMASGDPYCGWCTLEKKCSVKADCKDAGKDKLFWLSYKSGEKVIINRVFPSQTQITTARWLYLVIDNISLLRGHLFCRFTTDEQTFITNATLSAYGIHCPTPSSDKLVPIPYGYHHLTAKLYVQMEDGTDMAAILFTFYDCRSYIRCTECVLSPFPCNWCVGGHKCTRENCRNDVLVTGVSSIRPSILSGPRFCPRINLPSDRKNEFLVPFGRLQKVYVTIDNILPFIATTRFSCLFNIEGKVESVNAHLLGDRVYCDSFSFQYKADVPTINASFAVIWDGNKPLDNPENIHLLIYRCDAMARNCGFCLELPEKFNCGWCQDHCDIEENCAKNRSRASWLNNQEICPDPKITDFYPKSGPIEGGTNITIEGLNLGRKFEDIENGVHIANELSGSTVKMINCIPFKEFYEKTSKIICKVLIPPNATNDVNIGSVTGPVIVNIQNLYTATSKEHFKFVNPIITAIEPAKGPVSGGTKLIISGLYLDAGSMAIAKIGKSNCEIISRDTKRIECITKGRDMTGEEKVSVTFDNGERKFEDYGYLYVEDPIVSYDKSRLNENIPKGIPIGGIKYSVKGEHFDSIQSSMMYVEVNGVKYNGSCIVESSKNMKCKSPKVPFEKLAFDENGRVELDYGFIMDSVKSVMDLSKRVHKPFPKFQMHRNPQFFEFTEENKTKHHKSDYLTINGINLDGAAQPEDITVKIGNAFCKVTSLSRSQLTCIPPSTQPPAIRNDGELDYDSNPELVVAVADSLIFSIGKVSYDLPTLPPLNSTNLSQ</sequence>
<evidence type="ECO:0000256" key="7">
    <source>
        <dbReference type="ARBA" id="ARBA00022989"/>
    </source>
</evidence>
<dbReference type="InterPro" id="IPR031148">
    <property type="entry name" value="Plexin"/>
</dbReference>
<dbReference type="EMBL" id="NCKU01003372">
    <property type="protein sequence ID" value="RWS07647.1"/>
    <property type="molecule type" value="Genomic_DNA"/>
</dbReference>
<dbReference type="InterPro" id="IPR013783">
    <property type="entry name" value="Ig-like_fold"/>
</dbReference>
<reference evidence="14 15" key="1">
    <citation type="journal article" date="2018" name="Gigascience">
        <title>Genomes of trombidid mites reveal novel predicted allergens and laterally-transferred genes associated with secondary metabolism.</title>
        <authorList>
            <person name="Dong X."/>
            <person name="Chaisiri K."/>
            <person name="Xia D."/>
            <person name="Armstrong S.D."/>
            <person name="Fang Y."/>
            <person name="Donnelly M.J."/>
            <person name="Kadowaki T."/>
            <person name="McGarry J.W."/>
            <person name="Darby A.C."/>
            <person name="Makepeace B.L."/>
        </authorList>
    </citation>
    <scope>NUCLEOTIDE SEQUENCE [LARGE SCALE GENOMIC DNA]</scope>
    <source>
        <strain evidence="14">UoL-WK</strain>
    </source>
</reference>
<evidence type="ECO:0000256" key="5">
    <source>
        <dbReference type="ARBA" id="ARBA00022737"/>
    </source>
</evidence>
<keyword evidence="5" id="KW-0677">Repeat</keyword>
<keyword evidence="8" id="KW-0472">Membrane</keyword>
<evidence type="ECO:0000256" key="1">
    <source>
        <dbReference type="ARBA" id="ARBA00004251"/>
    </source>
</evidence>
<dbReference type="FunFam" id="2.130.10.10:FF:000451">
    <property type="entry name" value="Plexin A4, B"/>
    <property type="match status" value="1"/>
</dbReference>
<keyword evidence="7" id="KW-1133">Transmembrane helix</keyword>
<evidence type="ECO:0000256" key="10">
    <source>
        <dbReference type="ARBA" id="ARBA00023180"/>
    </source>
</evidence>
<dbReference type="CDD" id="cd11236">
    <property type="entry name" value="Sema_plexin_like"/>
    <property type="match status" value="1"/>
</dbReference>
<dbReference type="SMART" id="SM00423">
    <property type="entry name" value="PSI"/>
    <property type="match status" value="3"/>
</dbReference>
<dbReference type="Pfam" id="PF17960">
    <property type="entry name" value="TIG_plexin"/>
    <property type="match status" value="1"/>
</dbReference>
<keyword evidence="10" id="KW-0325">Glycoprotein</keyword>
<comment type="subcellular location">
    <subcellularLocation>
        <location evidence="1">Cell membrane</location>
        <topology evidence="1">Single-pass type I membrane protein</topology>
    </subcellularLocation>
</comment>
<dbReference type="InterPro" id="IPR041019">
    <property type="entry name" value="TIG1_plexin"/>
</dbReference>
<keyword evidence="6" id="KW-0524">Neurogenesis</keyword>
<comment type="caution">
    <text evidence="14">The sequence shown here is derived from an EMBL/GenBank/DDBJ whole genome shotgun (WGS) entry which is preliminary data.</text>
</comment>
<dbReference type="STRING" id="1965070.A0A3S3NWV8"/>
<dbReference type="Pfam" id="PF01437">
    <property type="entry name" value="PSI"/>
    <property type="match status" value="2"/>
</dbReference>
<keyword evidence="3" id="KW-0812">Transmembrane</keyword>
<accession>A0A3S3NWV8</accession>
<name>A0A3S3NWV8_9ACAR</name>
<dbReference type="SUPFAM" id="SSF81296">
    <property type="entry name" value="E set domains"/>
    <property type="match status" value="4"/>
</dbReference>
<dbReference type="FunFam" id="2.60.40.10:FF:001688">
    <property type="entry name" value="GM13016"/>
    <property type="match status" value="1"/>
</dbReference>
<evidence type="ECO:0000256" key="12">
    <source>
        <dbReference type="SAM" id="SignalP"/>
    </source>
</evidence>
<dbReference type="PANTHER" id="PTHR22625">
    <property type="entry name" value="PLEXIN"/>
    <property type="match status" value="1"/>
</dbReference>
<dbReference type="SUPFAM" id="SSF101912">
    <property type="entry name" value="Sema domain"/>
    <property type="match status" value="1"/>
</dbReference>
<dbReference type="InterPro" id="IPR001627">
    <property type="entry name" value="Semap_dom"/>
</dbReference>
<dbReference type="InterPro" id="IPR002165">
    <property type="entry name" value="Plexin_repeat"/>
</dbReference>
<dbReference type="InterPro" id="IPR015943">
    <property type="entry name" value="WD40/YVTN_repeat-like_dom_sf"/>
</dbReference>
<organism evidence="14 15">
    <name type="scientific">Dinothrombium tinctorium</name>
    <dbReference type="NCBI Taxonomy" id="1965070"/>
    <lineage>
        <taxon>Eukaryota</taxon>
        <taxon>Metazoa</taxon>
        <taxon>Ecdysozoa</taxon>
        <taxon>Arthropoda</taxon>
        <taxon>Chelicerata</taxon>
        <taxon>Arachnida</taxon>
        <taxon>Acari</taxon>
        <taxon>Acariformes</taxon>
        <taxon>Trombidiformes</taxon>
        <taxon>Prostigmata</taxon>
        <taxon>Anystina</taxon>
        <taxon>Parasitengona</taxon>
        <taxon>Trombidioidea</taxon>
        <taxon>Trombidiidae</taxon>
        <taxon>Dinothrombium</taxon>
    </lineage>
</organism>
<dbReference type="InterPro" id="IPR016201">
    <property type="entry name" value="PSI"/>
</dbReference>
<dbReference type="InterPro" id="IPR036352">
    <property type="entry name" value="Semap_dom_sf"/>
</dbReference>
<evidence type="ECO:0000256" key="6">
    <source>
        <dbReference type="ARBA" id="ARBA00022902"/>
    </source>
</evidence>
<comment type="caution">
    <text evidence="11">Lacks conserved residue(s) required for the propagation of feature annotation.</text>
</comment>
<dbReference type="InterPro" id="IPR002909">
    <property type="entry name" value="IPT_dom"/>
</dbReference>
<feature type="chain" id="PRO_5018647380" evidence="12">
    <location>
        <begin position="22"/>
        <end position="1267"/>
    </location>
</feature>
<dbReference type="Pfam" id="PF01403">
    <property type="entry name" value="Sema"/>
    <property type="match status" value="1"/>
</dbReference>
<dbReference type="GO" id="GO:0017154">
    <property type="term" value="F:semaphorin receptor activity"/>
    <property type="evidence" value="ECO:0007669"/>
    <property type="project" value="InterPro"/>
</dbReference>
<dbReference type="Proteomes" id="UP000285301">
    <property type="component" value="Unassembled WGS sequence"/>
</dbReference>
<dbReference type="SMART" id="SM00630">
    <property type="entry name" value="Sema"/>
    <property type="match status" value="1"/>
</dbReference>
<dbReference type="CDD" id="cd00603">
    <property type="entry name" value="IPT_PCSR"/>
    <property type="match status" value="1"/>
</dbReference>
<dbReference type="GO" id="GO:0007399">
    <property type="term" value="P:nervous system development"/>
    <property type="evidence" value="ECO:0007669"/>
    <property type="project" value="UniProtKB-KW"/>
</dbReference>
<dbReference type="PANTHER" id="PTHR22625:SF70">
    <property type="entry name" value="PLEXIN A, ISOFORM A"/>
    <property type="match status" value="1"/>
</dbReference>
<protein>
    <submittedName>
        <fullName evidence="14">Plexin A-like protein</fullName>
    </submittedName>
</protein>
<keyword evidence="15" id="KW-1185">Reference proteome</keyword>
<evidence type="ECO:0000256" key="9">
    <source>
        <dbReference type="ARBA" id="ARBA00023157"/>
    </source>
</evidence>
<dbReference type="OrthoDB" id="125363at2759"/>
<keyword evidence="4 12" id="KW-0732">Signal</keyword>
<evidence type="ECO:0000256" key="4">
    <source>
        <dbReference type="ARBA" id="ARBA00022729"/>
    </source>
</evidence>
<evidence type="ECO:0000256" key="2">
    <source>
        <dbReference type="ARBA" id="ARBA00010297"/>
    </source>
</evidence>
<dbReference type="InterPro" id="IPR014756">
    <property type="entry name" value="Ig_E-set"/>
</dbReference>
<evidence type="ECO:0000313" key="14">
    <source>
        <dbReference type="EMBL" id="RWS07647.1"/>
    </source>
</evidence>
<evidence type="ECO:0000256" key="8">
    <source>
        <dbReference type="ARBA" id="ARBA00023136"/>
    </source>
</evidence>
<dbReference type="SMART" id="SM00429">
    <property type="entry name" value="IPT"/>
    <property type="match status" value="3"/>
</dbReference>
<keyword evidence="9" id="KW-1015">Disulfide bond</keyword>
<dbReference type="Pfam" id="PF18020">
    <property type="entry name" value="TIG_2"/>
    <property type="match status" value="1"/>
</dbReference>
<evidence type="ECO:0000256" key="3">
    <source>
        <dbReference type="ARBA" id="ARBA00022692"/>
    </source>
</evidence>
<proteinExistence type="inferred from homology"/>
<feature type="domain" description="Sema" evidence="13">
    <location>
        <begin position="7"/>
        <end position="485"/>
    </location>
</feature>
<dbReference type="Pfam" id="PF01833">
    <property type="entry name" value="TIG"/>
    <property type="match status" value="3"/>
</dbReference>
<dbReference type="Pfam" id="PF24479">
    <property type="entry name" value="PSI_PlexinA-B"/>
    <property type="match status" value="1"/>
</dbReference>
<dbReference type="Gene3D" id="2.60.40.10">
    <property type="entry name" value="Immunoglobulins"/>
    <property type="match status" value="5"/>
</dbReference>
<gene>
    <name evidence="14" type="ORF">B4U79_10699</name>
</gene>
<dbReference type="SUPFAM" id="SSF103575">
    <property type="entry name" value="Plexin repeat"/>
    <property type="match status" value="2"/>
</dbReference>
<dbReference type="GO" id="GO:0005886">
    <property type="term" value="C:plasma membrane"/>
    <property type="evidence" value="ECO:0007669"/>
    <property type="project" value="UniProtKB-SubCell"/>
</dbReference>
<evidence type="ECO:0000313" key="15">
    <source>
        <dbReference type="Proteomes" id="UP000285301"/>
    </source>
</evidence>
<feature type="signal peptide" evidence="12">
    <location>
        <begin position="1"/>
        <end position="21"/>
    </location>
</feature>
<dbReference type="PROSITE" id="PS51004">
    <property type="entry name" value="SEMA"/>
    <property type="match status" value="1"/>
</dbReference>
<dbReference type="FunFam" id="2.60.40.10:FF:001407">
    <property type="entry name" value="Plexin A, isoform B"/>
    <property type="match status" value="1"/>
</dbReference>
<evidence type="ECO:0000256" key="11">
    <source>
        <dbReference type="PROSITE-ProRule" id="PRU00352"/>
    </source>
</evidence>
<dbReference type="GO" id="GO:0030334">
    <property type="term" value="P:regulation of cell migration"/>
    <property type="evidence" value="ECO:0007669"/>
    <property type="project" value="TreeGrafter"/>
</dbReference>
<dbReference type="GO" id="GO:0002116">
    <property type="term" value="C:semaphorin receptor complex"/>
    <property type="evidence" value="ECO:0007669"/>
    <property type="project" value="TreeGrafter"/>
</dbReference>
<dbReference type="AlphaFoldDB" id="A0A3S3NWV8"/>
<comment type="similarity">
    <text evidence="2">Belongs to the plexin family.</text>
</comment>
<evidence type="ECO:0000259" key="13">
    <source>
        <dbReference type="PROSITE" id="PS51004"/>
    </source>
</evidence>